<dbReference type="Proteomes" id="UP000054321">
    <property type="component" value="Unassembled WGS sequence"/>
</dbReference>
<sequence>MPQNIATEYRPQPAHSSETTWHPTLHTFAFRLLPASFTILFLIAGTIILIYTLAFHRAISPTPTIVVSITFGIIILLFLCAFLLRFLKQRKRRSGKNVENQTKPKENKDIIRSAGLKGCLSRYQKMGLHLRQRRNDEDQKEPFVKRLREKWDSWIQSHPILREWSFRRLWGGKEAGSYNEPFNVYPAPTPLGYYRAVDGRFYPDPTTRVQQQPAETLAPFSVQNMRRFKVSGVGSTLPVIPGSPNVDYHPAAFPTPGPLSSHCSLHGIVPTRPASVT</sequence>
<reference evidence="2 3" key="1">
    <citation type="submission" date="2014-04" db="EMBL/GenBank/DDBJ databases">
        <authorList>
            <consortium name="DOE Joint Genome Institute"/>
            <person name="Kuo A."/>
            <person name="Martino E."/>
            <person name="Perotto S."/>
            <person name="Kohler A."/>
            <person name="Nagy L.G."/>
            <person name="Floudas D."/>
            <person name="Copeland A."/>
            <person name="Barry K.W."/>
            <person name="Cichocki N."/>
            <person name="Veneault-Fourrey C."/>
            <person name="LaButti K."/>
            <person name="Lindquist E.A."/>
            <person name="Lipzen A."/>
            <person name="Lundell T."/>
            <person name="Morin E."/>
            <person name="Murat C."/>
            <person name="Sun H."/>
            <person name="Tunlid A."/>
            <person name="Henrissat B."/>
            <person name="Grigoriev I.V."/>
            <person name="Hibbett D.S."/>
            <person name="Martin F."/>
            <person name="Nordberg H.P."/>
            <person name="Cantor M.N."/>
            <person name="Hua S.X."/>
        </authorList>
    </citation>
    <scope>NUCLEOTIDE SEQUENCE [LARGE SCALE GENOMIC DNA]</scope>
    <source>
        <strain evidence="2 3">Zn</strain>
    </source>
</reference>
<organism evidence="2 3">
    <name type="scientific">Oidiodendron maius (strain Zn)</name>
    <dbReference type="NCBI Taxonomy" id="913774"/>
    <lineage>
        <taxon>Eukaryota</taxon>
        <taxon>Fungi</taxon>
        <taxon>Dikarya</taxon>
        <taxon>Ascomycota</taxon>
        <taxon>Pezizomycotina</taxon>
        <taxon>Leotiomycetes</taxon>
        <taxon>Leotiomycetes incertae sedis</taxon>
        <taxon>Myxotrichaceae</taxon>
        <taxon>Oidiodendron</taxon>
    </lineage>
</organism>
<dbReference type="InParanoid" id="A0A0C3GTW6"/>
<dbReference type="EMBL" id="KN832878">
    <property type="protein sequence ID" value="KIM99510.1"/>
    <property type="molecule type" value="Genomic_DNA"/>
</dbReference>
<keyword evidence="3" id="KW-1185">Reference proteome</keyword>
<feature type="transmembrane region" description="Helical" evidence="1">
    <location>
        <begin position="32"/>
        <end position="53"/>
    </location>
</feature>
<protein>
    <submittedName>
        <fullName evidence="2">Uncharacterized protein</fullName>
    </submittedName>
</protein>
<dbReference type="AlphaFoldDB" id="A0A0C3GTW6"/>
<name>A0A0C3GTW6_OIDMZ</name>
<evidence type="ECO:0000313" key="2">
    <source>
        <dbReference type="EMBL" id="KIM99510.1"/>
    </source>
</evidence>
<proteinExistence type="predicted"/>
<evidence type="ECO:0000256" key="1">
    <source>
        <dbReference type="SAM" id="Phobius"/>
    </source>
</evidence>
<dbReference type="HOGENOM" id="CLU_1005091_0_0_1"/>
<accession>A0A0C3GTW6</accession>
<keyword evidence="1" id="KW-0472">Membrane</keyword>
<keyword evidence="1" id="KW-0812">Transmembrane</keyword>
<evidence type="ECO:0000313" key="3">
    <source>
        <dbReference type="Proteomes" id="UP000054321"/>
    </source>
</evidence>
<keyword evidence="1" id="KW-1133">Transmembrane helix</keyword>
<reference evidence="3" key="2">
    <citation type="submission" date="2015-01" db="EMBL/GenBank/DDBJ databases">
        <title>Evolutionary Origins and Diversification of the Mycorrhizal Mutualists.</title>
        <authorList>
            <consortium name="DOE Joint Genome Institute"/>
            <consortium name="Mycorrhizal Genomics Consortium"/>
            <person name="Kohler A."/>
            <person name="Kuo A."/>
            <person name="Nagy L.G."/>
            <person name="Floudas D."/>
            <person name="Copeland A."/>
            <person name="Barry K.W."/>
            <person name="Cichocki N."/>
            <person name="Veneault-Fourrey C."/>
            <person name="LaButti K."/>
            <person name="Lindquist E.A."/>
            <person name="Lipzen A."/>
            <person name="Lundell T."/>
            <person name="Morin E."/>
            <person name="Murat C."/>
            <person name="Riley R."/>
            <person name="Ohm R."/>
            <person name="Sun H."/>
            <person name="Tunlid A."/>
            <person name="Henrissat B."/>
            <person name="Grigoriev I.V."/>
            <person name="Hibbett D.S."/>
            <person name="Martin F."/>
        </authorList>
    </citation>
    <scope>NUCLEOTIDE SEQUENCE [LARGE SCALE GENOMIC DNA]</scope>
    <source>
        <strain evidence="3">Zn</strain>
    </source>
</reference>
<gene>
    <name evidence="2" type="ORF">OIDMADRAFT_29934</name>
</gene>
<feature type="transmembrane region" description="Helical" evidence="1">
    <location>
        <begin position="65"/>
        <end position="87"/>
    </location>
</feature>